<dbReference type="GO" id="GO:0016301">
    <property type="term" value="F:kinase activity"/>
    <property type="evidence" value="ECO:0007669"/>
    <property type="project" value="UniProtKB-KW"/>
</dbReference>
<dbReference type="InterPro" id="IPR011037">
    <property type="entry name" value="Pyrv_Knase-like_insert_dom_sf"/>
</dbReference>
<evidence type="ECO:0000256" key="12">
    <source>
        <dbReference type="ARBA" id="ARBA00022842"/>
    </source>
</evidence>
<evidence type="ECO:0000256" key="15">
    <source>
        <dbReference type="ARBA" id="ARBA00023317"/>
    </source>
</evidence>
<evidence type="ECO:0000256" key="13">
    <source>
        <dbReference type="ARBA" id="ARBA00022958"/>
    </source>
</evidence>
<evidence type="ECO:0000256" key="2">
    <source>
        <dbReference type="ARBA" id="ARBA00001958"/>
    </source>
</evidence>
<keyword evidence="10 17" id="KW-0418">Kinase</keyword>
<dbReference type="GO" id="GO:0000287">
    <property type="term" value="F:magnesium ion binding"/>
    <property type="evidence" value="ECO:0007669"/>
    <property type="project" value="UniProtKB-UniRule"/>
</dbReference>
<comment type="caution">
    <text evidence="20">The sequence shown here is derived from an EMBL/GenBank/DDBJ whole genome shotgun (WGS) entry which is preliminary data.</text>
</comment>
<comment type="catalytic activity">
    <reaction evidence="17">
        <text>pyruvate + ATP = phosphoenolpyruvate + ADP + H(+)</text>
        <dbReference type="Rhea" id="RHEA:18157"/>
        <dbReference type="ChEBI" id="CHEBI:15361"/>
        <dbReference type="ChEBI" id="CHEBI:15378"/>
        <dbReference type="ChEBI" id="CHEBI:30616"/>
        <dbReference type="ChEBI" id="CHEBI:58702"/>
        <dbReference type="ChEBI" id="CHEBI:456216"/>
        <dbReference type="EC" id="2.7.1.40"/>
    </reaction>
</comment>
<evidence type="ECO:0000256" key="14">
    <source>
        <dbReference type="ARBA" id="ARBA00023152"/>
    </source>
</evidence>
<comment type="pathway">
    <text evidence="3 17">Carbohydrate degradation; glycolysis; pyruvate from D-glyceraldehyde 3-phosphate: step 5/5.</text>
</comment>
<evidence type="ECO:0000256" key="8">
    <source>
        <dbReference type="ARBA" id="ARBA00022723"/>
    </source>
</evidence>
<dbReference type="AlphaFoldDB" id="A0AAE3EBD8"/>
<dbReference type="Proteomes" id="UP001198182">
    <property type="component" value="Unassembled WGS sequence"/>
</dbReference>
<dbReference type="InterPro" id="IPR015795">
    <property type="entry name" value="Pyrv_Knase_C"/>
</dbReference>
<dbReference type="NCBIfam" id="NF004491">
    <property type="entry name" value="PRK05826.1"/>
    <property type="match status" value="1"/>
</dbReference>
<proteinExistence type="inferred from homology"/>
<dbReference type="FunFam" id="3.20.20.60:FF:000001">
    <property type="entry name" value="Pyruvate kinase"/>
    <property type="match status" value="1"/>
</dbReference>
<dbReference type="InterPro" id="IPR001697">
    <property type="entry name" value="Pyr_Knase"/>
</dbReference>
<dbReference type="FunFam" id="2.40.33.10:FF:000001">
    <property type="entry name" value="Pyruvate kinase"/>
    <property type="match status" value="1"/>
</dbReference>
<dbReference type="Gene3D" id="3.40.1380.20">
    <property type="entry name" value="Pyruvate kinase, C-terminal domain"/>
    <property type="match status" value="1"/>
</dbReference>
<evidence type="ECO:0000256" key="16">
    <source>
        <dbReference type="NCBIfam" id="TIGR01064"/>
    </source>
</evidence>
<comment type="similarity">
    <text evidence="4 17">Belongs to the pyruvate kinase family.</text>
</comment>
<dbReference type="PANTHER" id="PTHR11817">
    <property type="entry name" value="PYRUVATE KINASE"/>
    <property type="match status" value="1"/>
</dbReference>
<evidence type="ECO:0000256" key="4">
    <source>
        <dbReference type="ARBA" id="ARBA00008663"/>
    </source>
</evidence>
<organism evidence="20 21">
    <name type="scientific">Hominifimenecus microfluidus</name>
    <dbReference type="NCBI Taxonomy" id="2885348"/>
    <lineage>
        <taxon>Bacteria</taxon>
        <taxon>Bacillati</taxon>
        <taxon>Bacillota</taxon>
        <taxon>Clostridia</taxon>
        <taxon>Lachnospirales</taxon>
        <taxon>Lachnospiraceae</taxon>
        <taxon>Hominifimenecus</taxon>
    </lineage>
</organism>
<dbReference type="NCBIfam" id="TIGR01064">
    <property type="entry name" value="pyruv_kin"/>
    <property type="match status" value="1"/>
</dbReference>
<dbReference type="Pfam" id="PF00224">
    <property type="entry name" value="PK"/>
    <property type="match status" value="1"/>
</dbReference>
<name>A0AAE3EBD8_9FIRM</name>
<dbReference type="NCBIfam" id="NF004978">
    <property type="entry name" value="PRK06354.1"/>
    <property type="match status" value="1"/>
</dbReference>
<dbReference type="GO" id="GO:0005524">
    <property type="term" value="F:ATP binding"/>
    <property type="evidence" value="ECO:0007669"/>
    <property type="project" value="UniProtKB-KW"/>
</dbReference>
<dbReference type="Pfam" id="PF02887">
    <property type="entry name" value="PK_C"/>
    <property type="match status" value="1"/>
</dbReference>
<feature type="domain" description="Pyruvate kinase barrel" evidence="18">
    <location>
        <begin position="1"/>
        <end position="323"/>
    </location>
</feature>
<dbReference type="PRINTS" id="PR01050">
    <property type="entry name" value="PYRUVTKNASE"/>
</dbReference>
<keyword evidence="13" id="KW-0630">Potassium</keyword>
<sequence>MKKTKIICTMGPNTENEDTLREMIIAGMDVARFNFSHGTHEEQLTKFNLLKKVREELNIPVAAMLDTKGPEIRTGKLVGGEPVCLEPGSEYTLTTREVIGDASVGHVTYDGLPEDVSEGDKILIDDGLIELTVLSIEDTDIRCRVYNGGMLGQQKGVNVPGVHVRLPDLTEQDQKDIVFAIEHDFDFIAASFVRSAECIHSIRRILNSFDSKIQIIAKIENQDGVEHLDEILEASDGIMVARGDMGVEIPPEDVPHVQKQMIARCNAVSKPVITATQMLDSMIRNPRPTRAEVADVANAIYDGTDVIMLSGESAVGKYPVEAVKMMVKIAETTEKFFDHAAYREKELGGGKLNITNTVCLSSVSAAAQLNARCILAPTLSGYTCRMLSKWRPDVDIVGLTPNDRVLRQMQILWGVRPVKAQWQLSTEQLAQNAVNTAKERGYVTSGDTVVMTTGVINNAPGEPLRAAGYTNMMRVLPIE</sequence>
<evidence type="ECO:0000256" key="17">
    <source>
        <dbReference type="RuleBase" id="RU000504"/>
    </source>
</evidence>
<keyword evidence="8" id="KW-0479">Metal-binding</keyword>
<dbReference type="InterPro" id="IPR015793">
    <property type="entry name" value="Pyrv_Knase_brl"/>
</dbReference>
<reference evidence="20" key="1">
    <citation type="submission" date="2021-10" db="EMBL/GenBank/DDBJ databases">
        <title>Anaerobic single-cell dispensing facilitates the cultivation of human gut bacteria.</title>
        <authorList>
            <person name="Afrizal A."/>
        </authorList>
    </citation>
    <scope>NUCLEOTIDE SEQUENCE</scope>
    <source>
        <strain evidence="20">CLA-AA-H215</strain>
    </source>
</reference>
<evidence type="ECO:0000313" key="21">
    <source>
        <dbReference type="Proteomes" id="UP001198182"/>
    </source>
</evidence>
<dbReference type="GO" id="GO:0004743">
    <property type="term" value="F:pyruvate kinase activity"/>
    <property type="evidence" value="ECO:0007669"/>
    <property type="project" value="UniProtKB-UniRule"/>
</dbReference>
<evidence type="ECO:0000256" key="3">
    <source>
        <dbReference type="ARBA" id="ARBA00004997"/>
    </source>
</evidence>
<keyword evidence="9" id="KW-0547">Nucleotide-binding</keyword>
<evidence type="ECO:0000259" key="19">
    <source>
        <dbReference type="Pfam" id="PF02887"/>
    </source>
</evidence>
<dbReference type="EC" id="2.7.1.40" evidence="5 16"/>
<evidence type="ECO:0000259" key="18">
    <source>
        <dbReference type="Pfam" id="PF00224"/>
    </source>
</evidence>
<comment type="cofactor">
    <cofactor evidence="1">
        <name>Mg(2+)</name>
        <dbReference type="ChEBI" id="CHEBI:18420"/>
    </cofactor>
</comment>
<gene>
    <name evidence="20" type="primary">pyk</name>
    <name evidence="20" type="ORF">LKD81_09825</name>
</gene>
<dbReference type="InterPro" id="IPR015806">
    <property type="entry name" value="Pyrv_Knase_insert_dom_sf"/>
</dbReference>
<comment type="cofactor">
    <cofactor evidence="2">
        <name>K(+)</name>
        <dbReference type="ChEBI" id="CHEBI:29103"/>
    </cofactor>
</comment>
<evidence type="ECO:0000256" key="1">
    <source>
        <dbReference type="ARBA" id="ARBA00001946"/>
    </source>
</evidence>
<dbReference type="Gene3D" id="3.20.20.60">
    <property type="entry name" value="Phosphoenolpyruvate-binding domains"/>
    <property type="match status" value="1"/>
</dbReference>
<dbReference type="InterPro" id="IPR040442">
    <property type="entry name" value="Pyrv_kinase-like_dom_sf"/>
</dbReference>
<dbReference type="GO" id="GO:0030955">
    <property type="term" value="F:potassium ion binding"/>
    <property type="evidence" value="ECO:0007669"/>
    <property type="project" value="UniProtKB-UniRule"/>
</dbReference>
<keyword evidence="15 20" id="KW-0670">Pyruvate</keyword>
<evidence type="ECO:0000256" key="7">
    <source>
        <dbReference type="ARBA" id="ARBA00022679"/>
    </source>
</evidence>
<keyword evidence="21" id="KW-1185">Reference proteome</keyword>
<dbReference type="EMBL" id="JAJEQR010000026">
    <property type="protein sequence ID" value="MCC2231288.1"/>
    <property type="molecule type" value="Genomic_DNA"/>
</dbReference>
<keyword evidence="11" id="KW-0067">ATP-binding</keyword>
<evidence type="ECO:0000256" key="9">
    <source>
        <dbReference type="ARBA" id="ARBA00022741"/>
    </source>
</evidence>
<evidence type="ECO:0000256" key="10">
    <source>
        <dbReference type="ARBA" id="ARBA00022777"/>
    </source>
</evidence>
<feature type="domain" description="Pyruvate kinase C-terminal" evidence="19">
    <location>
        <begin position="357"/>
        <end position="476"/>
    </location>
</feature>
<keyword evidence="14 17" id="KW-0324">Glycolysis</keyword>
<dbReference type="PROSITE" id="PS00110">
    <property type="entry name" value="PYRUVATE_KINASE"/>
    <property type="match status" value="1"/>
</dbReference>
<dbReference type="RefSeq" id="WP_308453808.1">
    <property type="nucleotide sequence ID" value="NZ_JAJEQR010000026.1"/>
</dbReference>
<accession>A0AAE3EBD8</accession>
<protein>
    <recommendedName>
        <fullName evidence="6 16">Pyruvate kinase</fullName>
        <ecNumber evidence="5 16">2.7.1.40</ecNumber>
    </recommendedName>
</protein>
<evidence type="ECO:0000256" key="11">
    <source>
        <dbReference type="ARBA" id="ARBA00022840"/>
    </source>
</evidence>
<dbReference type="InterPro" id="IPR018209">
    <property type="entry name" value="Pyrv_Knase_AS"/>
</dbReference>
<keyword evidence="12 17" id="KW-0460">Magnesium</keyword>
<dbReference type="SUPFAM" id="SSF51621">
    <property type="entry name" value="Phosphoenolpyruvate/pyruvate domain"/>
    <property type="match status" value="1"/>
</dbReference>
<evidence type="ECO:0000256" key="5">
    <source>
        <dbReference type="ARBA" id="ARBA00012142"/>
    </source>
</evidence>
<evidence type="ECO:0000256" key="6">
    <source>
        <dbReference type="ARBA" id="ARBA00018587"/>
    </source>
</evidence>
<evidence type="ECO:0000313" key="20">
    <source>
        <dbReference type="EMBL" id="MCC2231288.1"/>
    </source>
</evidence>
<dbReference type="InterPro" id="IPR036918">
    <property type="entry name" value="Pyrv_Knase_C_sf"/>
</dbReference>
<dbReference type="Gene3D" id="2.40.33.10">
    <property type="entry name" value="PK beta-barrel domain-like"/>
    <property type="match status" value="1"/>
</dbReference>
<dbReference type="SUPFAM" id="SSF50800">
    <property type="entry name" value="PK beta-barrel domain-like"/>
    <property type="match status" value="1"/>
</dbReference>
<dbReference type="SUPFAM" id="SSF52935">
    <property type="entry name" value="PK C-terminal domain-like"/>
    <property type="match status" value="1"/>
</dbReference>
<dbReference type="InterPro" id="IPR015813">
    <property type="entry name" value="Pyrv/PenolPyrv_kinase-like_dom"/>
</dbReference>
<dbReference type="GO" id="GO:0006950">
    <property type="term" value="P:response to stress"/>
    <property type="evidence" value="ECO:0007669"/>
    <property type="project" value="UniProtKB-ARBA"/>
</dbReference>
<keyword evidence="7 17" id="KW-0808">Transferase</keyword>